<dbReference type="Gene3D" id="3.30.470.10">
    <property type="match status" value="1"/>
</dbReference>
<dbReference type="Pfam" id="PF01063">
    <property type="entry name" value="Aminotran_4"/>
    <property type="match status" value="1"/>
</dbReference>
<organism evidence="1 2">
    <name type="scientific">Porphyromonas canoris</name>
    <dbReference type="NCBI Taxonomy" id="36875"/>
    <lineage>
        <taxon>Bacteria</taxon>
        <taxon>Pseudomonadati</taxon>
        <taxon>Bacteroidota</taxon>
        <taxon>Bacteroidia</taxon>
        <taxon>Bacteroidales</taxon>
        <taxon>Porphyromonadaceae</taxon>
        <taxon>Porphyromonas</taxon>
    </lineage>
</organism>
<dbReference type="InterPro" id="IPR043131">
    <property type="entry name" value="BCAT-like_N"/>
</dbReference>
<sequence length="208" mass="23650">MFNGSAPLFIETLSIRGGVVNNLEFHQERMYATGVAHHFSPPSWEEIKERLDTDVVLSDPTSLYKCTITYRETIKQISLSKYSTRKIERLIPVYVKDLSWYNFKYANRESFENLKEGLQPNDEIIIVTPDGFISDTSYTNIVIEKSGIYKTPSTPLLKGTQRASLLKKGVIQEAKITLEDIYIPCTIHLINALMPLGTLSLRNTSITQ</sequence>
<accession>A0ABR4XMR0</accession>
<dbReference type="Gene3D" id="3.20.10.10">
    <property type="entry name" value="D-amino Acid Aminotransferase, subunit A, domain 2"/>
    <property type="match status" value="1"/>
</dbReference>
<evidence type="ECO:0000313" key="2">
    <source>
        <dbReference type="Proteomes" id="UP000030101"/>
    </source>
</evidence>
<dbReference type="RefSeq" id="WP_036788837.1">
    <property type="nucleotide sequence ID" value="NZ_JQZV01000003.1"/>
</dbReference>
<gene>
    <name evidence="1" type="ORF">HQ43_01745</name>
</gene>
<dbReference type="InterPro" id="IPR043132">
    <property type="entry name" value="BCAT-like_C"/>
</dbReference>
<reference evidence="1 2" key="1">
    <citation type="submission" date="2014-08" db="EMBL/GenBank/DDBJ databases">
        <title>Porphyromonas canoris strain:OH2762 Genome sequencing.</title>
        <authorList>
            <person name="Wallis C."/>
            <person name="Deusch O."/>
            <person name="O'Flynn C."/>
            <person name="Davis I."/>
            <person name="Jospin G."/>
            <person name="Darling A.E."/>
            <person name="Coil D.A."/>
            <person name="Alexiev A."/>
            <person name="Horsfall A."/>
            <person name="Kirkwood N."/>
            <person name="Harris S."/>
            <person name="Eisen J.A."/>
        </authorList>
    </citation>
    <scope>NUCLEOTIDE SEQUENCE [LARGE SCALE GENOMIC DNA]</scope>
    <source>
        <strain evidence="2">COT-108 OH2762</strain>
    </source>
</reference>
<evidence type="ECO:0000313" key="1">
    <source>
        <dbReference type="EMBL" id="KGN93386.1"/>
    </source>
</evidence>
<comment type="caution">
    <text evidence="1">The sequence shown here is derived from an EMBL/GenBank/DDBJ whole genome shotgun (WGS) entry which is preliminary data.</text>
</comment>
<dbReference type="SUPFAM" id="SSF56752">
    <property type="entry name" value="D-aminoacid aminotransferase-like PLP-dependent enzymes"/>
    <property type="match status" value="1"/>
</dbReference>
<dbReference type="InterPro" id="IPR001544">
    <property type="entry name" value="Aminotrans_IV"/>
</dbReference>
<dbReference type="Proteomes" id="UP000030101">
    <property type="component" value="Unassembled WGS sequence"/>
</dbReference>
<dbReference type="EMBL" id="JQZV01000003">
    <property type="protein sequence ID" value="KGN93386.1"/>
    <property type="molecule type" value="Genomic_DNA"/>
</dbReference>
<keyword evidence="2" id="KW-1185">Reference proteome</keyword>
<evidence type="ECO:0008006" key="3">
    <source>
        <dbReference type="Google" id="ProtNLM"/>
    </source>
</evidence>
<dbReference type="InterPro" id="IPR036038">
    <property type="entry name" value="Aminotransferase-like"/>
</dbReference>
<protein>
    <recommendedName>
        <fullName evidence="3">4-amino-4-deoxychorismate lyase</fullName>
    </recommendedName>
</protein>
<proteinExistence type="predicted"/>
<name>A0ABR4XMR0_9PORP</name>